<dbReference type="FunFam" id="3.40.30.10:FF:000026">
    <property type="entry name" value="Glutaredoxin 2"/>
    <property type="match status" value="1"/>
</dbReference>
<dbReference type="NCBIfam" id="TIGR02180">
    <property type="entry name" value="GRX_euk"/>
    <property type="match status" value="1"/>
</dbReference>
<dbReference type="PRINTS" id="PR00160">
    <property type="entry name" value="GLUTAREDOXIN"/>
</dbReference>
<protein>
    <recommendedName>
        <fullName evidence="5">Glutaredoxin domain-containing protein</fullName>
    </recommendedName>
</protein>
<evidence type="ECO:0000256" key="3">
    <source>
        <dbReference type="ARBA" id="ARBA00023157"/>
    </source>
</evidence>
<dbReference type="PANTHER" id="PTHR45694:SF18">
    <property type="entry name" value="GLUTAREDOXIN-1-RELATED"/>
    <property type="match status" value="1"/>
</dbReference>
<evidence type="ECO:0000259" key="5">
    <source>
        <dbReference type="Pfam" id="PF00462"/>
    </source>
</evidence>
<dbReference type="GO" id="GO:0005737">
    <property type="term" value="C:cytoplasm"/>
    <property type="evidence" value="ECO:0007669"/>
    <property type="project" value="TreeGrafter"/>
</dbReference>
<dbReference type="GO" id="GO:0015038">
    <property type="term" value="F:glutathione disulfide oxidoreductase activity"/>
    <property type="evidence" value="ECO:0007669"/>
    <property type="project" value="TreeGrafter"/>
</dbReference>
<dbReference type="AlphaFoldDB" id="A0A077WCB8"/>
<keyword evidence="3" id="KW-1015">Disulfide bond</keyword>
<feature type="domain" description="Glutaredoxin" evidence="5">
    <location>
        <begin position="17"/>
        <end position="79"/>
    </location>
</feature>
<dbReference type="InterPro" id="IPR002109">
    <property type="entry name" value="Glutaredoxin"/>
</dbReference>
<dbReference type="OrthoDB" id="418495at2759"/>
<dbReference type="Gene3D" id="3.40.30.10">
    <property type="entry name" value="Glutaredoxin"/>
    <property type="match status" value="1"/>
</dbReference>
<dbReference type="GO" id="GO:0004602">
    <property type="term" value="F:glutathione peroxidase activity"/>
    <property type="evidence" value="ECO:0007669"/>
    <property type="project" value="UniProtKB-ARBA"/>
</dbReference>
<dbReference type="Pfam" id="PF00462">
    <property type="entry name" value="Glutaredoxin"/>
    <property type="match status" value="1"/>
</dbReference>
<reference evidence="6" key="1">
    <citation type="journal article" date="2014" name="Genome Announc.">
        <title>De novo whole-genome sequence and genome annotation of Lichtheimia ramosa.</title>
        <authorList>
            <person name="Linde J."/>
            <person name="Schwartze V."/>
            <person name="Binder U."/>
            <person name="Lass-Florl C."/>
            <person name="Voigt K."/>
            <person name="Horn F."/>
        </authorList>
    </citation>
    <scope>NUCLEOTIDE SEQUENCE</scope>
    <source>
        <strain evidence="6">JMRC FSU:6197</strain>
    </source>
</reference>
<organism evidence="6">
    <name type="scientific">Lichtheimia ramosa</name>
    <dbReference type="NCBI Taxonomy" id="688394"/>
    <lineage>
        <taxon>Eukaryota</taxon>
        <taxon>Fungi</taxon>
        <taxon>Fungi incertae sedis</taxon>
        <taxon>Mucoromycota</taxon>
        <taxon>Mucoromycotina</taxon>
        <taxon>Mucoromycetes</taxon>
        <taxon>Mucorales</taxon>
        <taxon>Lichtheimiaceae</taxon>
        <taxon>Lichtheimia</taxon>
    </lineage>
</organism>
<evidence type="ECO:0000313" key="6">
    <source>
        <dbReference type="EMBL" id="CDS04789.1"/>
    </source>
</evidence>
<proteinExistence type="predicted"/>
<accession>A0A077WCB8</accession>
<dbReference type="PROSITE" id="PS51354">
    <property type="entry name" value="GLUTAREDOXIN_2"/>
    <property type="match status" value="1"/>
</dbReference>
<sequence>MVNVEQLVEDIIKNNKVAVFSKSYCPFCHRAKELLKSLGVEFFVIELDEDSNGGAIQAYLLKRSGQRTVPNIYINEQHIGGCDDLFAAQSNGTLKKLLEA</sequence>
<dbReference type="PROSITE" id="PS00195">
    <property type="entry name" value="GLUTAREDOXIN_1"/>
    <property type="match status" value="1"/>
</dbReference>
<keyword evidence="2" id="KW-0249">Electron transport</keyword>
<dbReference type="GO" id="GO:0034599">
    <property type="term" value="P:cellular response to oxidative stress"/>
    <property type="evidence" value="ECO:0007669"/>
    <property type="project" value="TreeGrafter"/>
</dbReference>
<gene>
    <name evidence="6" type="ORF">LRAMOSA07319</name>
</gene>
<evidence type="ECO:0000256" key="1">
    <source>
        <dbReference type="ARBA" id="ARBA00022448"/>
    </source>
</evidence>
<dbReference type="EMBL" id="LK023315">
    <property type="protein sequence ID" value="CDS04789.1"/>
    <property type="molecule type" value="Genomic_DNA"/>
</dbReference>
<dbReference type="InterPro" id="IPR011767">
    <property type="entry name" value="GLR_AS"/>
</dbReference>
<evidence type="ECO:0000256" key="4">
    <source>
        <dbReference type="ARBA" id="ARBA00023284"/>
    </source>
</evidence>
<evidence type="ECO:0000256" key="2">
    <source>
        <dbReference type="ARBA" id="ARBA00022982"/>
    </source>
</evidence>
<dbReference type="InterPro" id="IPR036249">
    <property type="entry name" value="Thioredoxin-like_sf"/>
</dbReference>
<dbReference type="PANTHER" id="PTHR45694">
    <property type="entry name" value="GLUTAREDOXIN 2"/>
    <property type="match status" value="1"/>
</dbReference>
<dbReference type="CDD" id="cd03419">
    <property type="entry name" value="GRX_GRXh_1_2_like"/>
    <property type="match status" value="1"/>
</dbReference>
<dbReference type="SUPFAM" id="SSF52833">
    <property type="entry name" value="Thioredoxin-like"/>
    <property type="match status" value="1"/>
</dbReference>
<keyword evidence="1" id="KW-0813">Transport</keyword>
<keyword evidence="4" id="KW-0676">Redox-active center</keyword>
<dbReference type="InterPro" id="IPR011899">
    <property type="entry name" value="Glutaredoxin_euk/vir"/>
</dbReference>
<name>A0A077WCB8_9FUNG</name>
<dbReference type="InterPro" id="IPR014025">
    <property type="entry name" value="Glutaredoxin_subgr"/>
</dbReference>